<proteinExistence type="predicted"/>
<feature type="transmembrane region" description="Helical" evidence="8">
    <location>
        <begin position="116"/>
        <end position="133"/>
    </location>
</feature>
<feature type="transmembrane region" description="Helical" evidence="8">
    <location>
        <begin position="6"/>
        <end position="22"/>
    </location>
</feature>
<evidence type="ECO:0000256" key="3">
    <source>
        <dbReference type="ARBA" id="ARBA00022676"/>
    </source>
</evidence>
<dbReference type="Pfam" id="PF13231">
    <property type="entry name" value="PMT_2"/>
    <property type="match status" value="1"/>
</dbReference>
<evidence type="ECO:0000313" key="10">
    <source>
        <dbReference type="EMBL" id="PJE60280.1"/>
    </source>
</evidence>
<evidence type="ECO:0000256" key="6">
    <source>
        <dbReference type="ARBA" id="ARBA00022989"/>
    </source>
</evidence>
<dbReference type="InterPro" id="IPR050297">
    <property type="entry name" value="LipidA_mod_glycosyltrf_83"/>
</dbReference>
<feature type="transmembrane region" description="Helical" evidence="8">
    <location>
        <begin position="351"/>
        <end position="372"/>
    </location>
</feature>
<evidence type="ECO:0000256" key="2">
    <source>
        <dbReference type="ARBA" id="ARBA00022475"/>
    </source>
</evidence>
<keyword evidence="5 8" id="KW-0812">Transmembrane</keyword>
<comment type="subcellular location">
    <subcellularLocation>
        <location evidence="1">Cell membrane</location>
        <topology evidence="1">Multi-pass membrane protein</topology>
    </subcellularLocation>
</comment>
<feature type="transmembrane region" description="Helical" evidence="8">
    <location>
        <begin position="323"/>
        <end position="342"/>
    </location>
</feature>
<dbReference type="Proteomes" id="UP000231434">
    <property type="component" value="Unassembled WGS sequence"/>
</dbReference>
<keyword evidence="7 8" id="KW-0472">Membrane</keyword>
<dbReference type="GO" id="GO:0009103">
    <property type="term" value="P:lipopolysaccharide biosynthetic process"/>
    <property type="evidence" value="ECO:0007669"/>
    <property type="project" value="UniProtKB-ARBA"/>
</dbReference>
<evidence type="ECO:0000256" key="1">
    <source>
        <dbReference type="ARBA" id="ARBA00004651"/>
    </source>
</evidence>
<evidence type="ECO:0000256" key="4">
    <source>
        <dbReference type="ARBA" id="ARBA00022679"/>
    </source>
</evidence>
<keyword evidence="4" id="KW-0808">Transferase</keyword>
<evidence type="ECO:0000256" key="7">
    <source>
        <dbReference type="ARBA" id="ARBA00023136"/>
    </source>
</evidence>
<keyword evidence="6 8" id="KW-1133">Transmembrane helix</keyword>
<accession>A0A2M8KK46</accession>
<sequence>MNKKIFVSLLLITAVGLLLHFYKINQSPPCLNADEASFAYNAYSILKTGKDEYGTLFPLRLKSFGDYKMPLMTYLSIPFIAIFGLNEFSIKLLNSVIILFFPFVVYSFSRQFFKNKNISLLAALLSVLSWGIQSMGRQLHEALLTSFLVMLSALFFIKAIEEKKYRYKLIFLLSVFFSLFSYQSSRVFALFFFIYVLYYWIKKRFSLKFFIAFISILIIFGITDLKYKPTRVVNLLFFNNLGFNLEIDQLRAEGGPRFLYNKLTVGLKDVVYNYLKYFSPQFLITNGDENFRFGFPGLSPLTLVEYCFFLIGVYYLIKHKTRWRFYLIALLLVSPLTASLSWNTGSLTRSFFVLIPILIIISYGVVNFIQILNGKNRIIFYIILAASYLFFIFYNWDFYLNHYPKRGVVIQSWQCGYKQLTDYIRQNYSKYQSFYISKEHGEPYIFFLFYLRYPPNKYQTQARLSPPDQYGFGQIEKFDKFDFTFKLPKNGSNFVSVAYPHDFKGQVDETLIKKIKVRNEEIFWIYSVE</sequence>
<evidence type="ECO:0000256" key="5">
    <source>
        <dbReference type="ARBA" id="ARBA00022692"/>
    </source>
</evidence>
<gene>
    <name evidence="10" type="ORF">COU86_05220</name>
</gene>
<evidence type="ECO:0000256" key="8">
    <source>
        <dbReference type="SAM" id="Phobius"/>
    </source>
</evidence>
<dbReference type="GO" id="GO:0005886">
    <property type="term" value="C:plasma membrane"/>
    <property type="evidence" value="ECO:0007669"/>
    <property type="project" value="UniProtKB-SubCell"/>
</dbReference>
<organism evidence="10 11">
    <name type="scientific">Candidatus Roizmanbacteria bacterium CG10_big_fil_rev_8_21_14_0_10_36_26</name>
    <dbReference type="NCBI Taxonomy" id="1974851"/>
    <lineage>
        <taxon>Bacteria</taxon>
        <taxon>Candidatus Roizmaniibacteriota</taxon>
    </lineage>
</organism>
<comment type="caution">
    <text evidence="10">The sequence shown here is derived from an EMBL/GenBank/DDBJ whole genome shotgun (WGS) entry which is preliminary data.</text>
</comment>
<reference evidence="11" key="1">
    <citation type="submission" date="2017-09" db="EMBL/GenBank/DDBJ databases">
        <title>Depth-based differentiation of microbial function through sediment-hosted aquifers and enrichment of novel symbionts in the deep terrestrial subsurface.</title>
        <authorList>
            <person name="Probst A.J."/>
            <person name="Ladd B."/>
            <person name="Jarett J.K."/>
            <person name="Geller-Mcgrath D.E."/>
            <person name="Sieber C.M.K."/>
            <person name="Emerson J.B."/>
            <person name="Anantharaman K."/>
            <person name="Thomas B.C."/>
            <person name="Malmstrom R."/>
            <person name="Stieglmeier M."/>
            <person name="Klingl A."/>
            <person name="Woyke T."/>
            <person name="Ryan C.M."/>
            <person name="Banfield J.F."/>
        </authorList>
    </citation>
    <scope>NUCLEOTIDE SEQUENCE [LARGE SCALE GENOMIC DNA]</scope>
</reference>
<dbReference type="EMBL" id="PFEB01000050">
    <property type="protein sequence ID" value="PJE60280.1"/>
    <property type="molecule type" value="Genomic_DNA"/>
</dbReference>
<evidence type="ECO:0000313" key="11">
    <source>
        <dbReference type="Proteomes" id="UP000231434"/>
    </source>
</evidence>
<feature type="transmembrane region" description="Helical" evidence="8">
    <location>
        <begin position="139"/>
        <end position="157"/>
    </location>
</feature>
<protein>
    <recommendedName>
        <fullName evidence="9">Glycosyltransferase RgtA/B/C/D-like domain-containing protein</fullName>
    </recommendedName>
</protein>
<keyword evidence="2" id="KW-1003">Cell membrane</keyword>
<feature type="transmembrane region" description="Helical" evidence="8">
    <location>
        <begin position="69"/>
        <end position="86"/>
    </location>
</feature>
<dbReference type="PANTHER" id="PTHR33908:SF11">
    <property type="entry name" value="MEMBRANE PROTEIN"/>
    <property type="match status" value="1"/>
</dbReference>
<feature type="transmembrane region" description="Helical" evidence="8">
    <location>
        <begin position="378"/>
        <end position="396"/>
    </location>
</feature>
<dbReference type="AlphaFoldDB" id="A0A2M8KK46"/>
<evidence type="ECO:0000259" key="9">
    <source>
        <dbReference type="Pfam" id="PF13231"/>
    </source>
</evidence>
<name>A0A2M8KK46_9BACT</name>
<feature type="transmembrane region" description="Helical" evidence="8">
    <location>
        <begin position="298"/>
        <end position="317"/>
    </location>
</feature>
<dbReference type="InterPro" id="IPR038731">
    <property type="entry name" value="RgtA/B/C-like"/>
</dbReference>
<keyword evidence="3" id="KW-0328">Glycosyltransferase</keyword>
<feature type="transmembrane region" description="Helical" evidence="8">
    <location>
        <begin position="169"/>
        <end position="201"/>
    </location>
</feature>
<dbReference type="PANTHER" id="PTHR33908">
    <property type="entry name" value="MANNOSYLTRANSFERASE YKCB-RELATED"/>
    <property type="match status" value="1"/>
</dbReference>
<feature type="domain" description="Glycosyltransferase RgtA/B/C/D-like" evidence="9">
    <location>
        <begin position="70"/>
        <end position="218"/>
    </location>
</feature>
<feature type="transmembrane region" description="Helical" evidence="8">
    <location>
        <begin position="207"/>
        <end position="225"/>
    </location>
</feature>
<dbReference type="GO" id="GO:0016763">
    <property type="term" value="F:pentosyltransferase activity"/>
    <property type="evidence" value="ECO:0007669"/>
    <property type="project" value="TreeGrafter"/>
</dbReference>
<feature type="transmembrane region" description="Helical" evidence="8">
    <location>
        <begin position="92"/>
        <end position="109"/>
    </location>
</feature>